<evidence type="ECO:0000256" key="2">
    <source>
        <dbReference type="SAM" id="MobiDB-lite"/>
    </source>
</evidence>
<evidence type="ECO:0000256" key="1">
    <source>
        <dbReference type="SAM" id="Coils"/>
    </source>
</evidence>
<proteinExistence type="predicted"/>
<name>A0ABV1DX51_9FIRM</name>
<dbReference type="InterPro" id="IPR009636">
    <property type="entry name" value="SCAF"/>
</dbReference>
<keyword evidence="1" id="KW-0175">Coiled coil</keyword>
<protein>
    <recommendedName>
        <fullName evidence="5">Phage minor structural protein GP20</fullName>
    </recommendedName>
</protein>
<organism evidence="3 4">
    <name type="scientific">Blautia caccae</name>
    <dbReference type="NCBI Taxonomy" id="3133175"/>
    <lineage>
        <taxon>Bacteria</taxon>
        <taxon>Bacillati</taxon>
        <taxon>Bacillota</taxon>
        <taxon>Clostridia</taxon>
        <taxon>Lachnospirales</taxon>
        <taxon>Lachnospiraceae</taxon>
        <taxon>Blautia</taxon>
    </lineage>
</organism>
<comment type="caution">
    <text evidence="3">The sequence shown here is derived from an EMBL/GenBank/DDBJ whole genome shotgun (WGS) entry which is preliminary data.</text>
</comment>
<keyword evidence="4" id="KW-1185">Reference proteome</keyword>
<gene>
    <name evidence="3" type="ORF">WMO65_25285</name>
</gene>
<evidence type="ECO:0000313" key="4">
    <source>
        <dbReference type="Proteomes" id="UP001457898"/>
    </source>
</evidence>
<feature type="coiled-coil region" evidence="1">
    <location>
        <begin position="41"/>
        <end position="83"/>
    </location>
</feature>
<accession>A0ABV1DX51</accession>
<evidence type="ECO:0000313" key="3">
    <source>
        <dbReference type="EMBL" id="MEQ2434313.1"/>
    </source>
</evidence>
<feature type="region of interest" description="Disordered" evidence="2">
    <location>
        <begin position="135"/>
        <end position="171"/>
    </location>
</feature>
<dbReference type="Proteomes" id="UP001457898">
    <property type="component" value="Unassembled WGS sequence"/>
</dbReference>
<reference evidence="3 4" key="1">
    <citation type="submission" date="2024-03" db="EMBL/GenBank/DDBJ databases">
        <title>Human intestinal bacterial collection.</title>
        <authorList>
            <person name="Pauvert C."/>
            <person name="Hitch T.C.A."/>
            <person name="Clavel T."/>
        </authorList>
    </citation>
    <scope>NUCLEOTIDE SEQUENCE [LARGE SCALE GENOMIC DNA]</scope>
    <source>
        <strain evidence="3 4">CLA-SR-H028</strain>
    </source>
</reference>
<evidence type="ECO:0008006" key="5">
    <source>
        <dbReference type="Google" id="ProtNLM"/>
    </source>
</evidence>
<sequence>MDRKFLEGLGLEKDVIDKVLDQNGAEITALKTQLTTKDTEIKTLRADLITANNRIGELEKVDVEDLERQLTEEREGRAKDKKEFELRVLLSKEGCTDTDYLLYKLGDGVEFDDKGEVKDPENFMKSVKEQYAGQFQEVQPGGTGNPSNFPRKRTEVTPPEKNPYTEKGWNLTEQMMMEVNDPEKAKRLKAEANVE</sequence>
<dbReference type="EMBL" id="JBBMFP010000040">
    <property type="protein sequence ID" value="MEQ2434313.1"/>
    <property type="molecule type" value="Genomic_DNA"/>
</dbReference>
<dbReference type="Pfam" id="PF06810">
    <property type="entry name" value="Phage_scaffold"/>
    <property type="match status" value="1"/>
</dbReference>
<dbReference type="RefSeq" id="WP_349064763.1">
    <property type="nucleotide sequence ID" value="NZ_JBBMFP010000040.1"/>
</dbReference>